<dbReference type="PANTHER" id="PTHR18867">
    <property type="entry name" value="RAD50"/>
    <property type="match status" value="1"/>
</dbReference>
<feature type="coiled-coil region" evidence="19">
    <location>
        <begin position="703"/>
        <end position="730"/>
    </location>
</feature>
<keyword evidence="14 19" id="KW-0175">Coiled coil</keyword>
<keyword evidence="12" id="KW-0067">ATP-binding</keyword>
<evidence type="ECO:0000256" key="6">
    <source>
        <dbReference type="ARBA" id="ARBA00022454"/>
    </source>
</evidence>
<dbReference type="OrthoDB" id="18797at2759"/>
<feature type="coiled-coil region" evidence="19">
    <location>
        <begin position="597"/>
        <end position="624"/>
    </location>
</feature>
<keyword evidence="13" id="KW-0460">Magnesium</keyword>
<feature type="coiled-coil region" evidence="19">
    <location>
        <begin position="226"/>
        <end position="298"/>
    </location>
</feature>
<comment type="catalytic activity">
    <reaction evidence="18">
        <text>ATP + H2O = ADP + phosphate + H(+)</text>
        <dbReference type="Rhea" id="RHEA:13065"/>
        <dbReference type="ChEBI" id="CHEBI:15377"/>
        <dbReference type="ChEBI" id="CHEBI:15378"/>
        <dbReference type="ChEBI" id="CHEBI:30616"/>
        <dbReference type="ChEBI" id="CHEBI:43474"/>
        <dbReference type="ChEBI" id="CHEBI:456216"/>
    </reaction>
</comment>
<dbReference type="InterPro" id="IPR038729">
    <property type="entry name" value="Rad50/SbcC_AAA"/>
</dbReference>
<dbReference type="GO" id="GO:0000722">
    <property type="term" value="P:telomere maintenance via recombination"/>
    <property type="evidence" value="ECO:0007669"/>
    <property type="project" value="TreeGrafter"/>
</dbReference>
<dbReference type="GO" id="GO:0016887">
    <property type="term" value="F:ATP hydrolysis activity"/>
    <property type="evidence" value="ECO:0007669"/>
    <property type="project" value="InterPro"/>
</dbReference>
<evidence type="ECO:0000256" key="16">
    <source>
        <dbReference type="ARBA" id="ARBA00023242"/>
    </source>
</evidence>
<dbReference type="Proteomes" id="UP000541610">
    <property type="component" value="Unassembled WGS sequence"/>
</dbReference>
<evidence type="ECO:0000256" key="11">
    <source>
        <dbReference type="ARBA" id="ARBA00022833"/>
    </source>
</evidence>
<gene>
    <name evidence="22" type="primary">RAD50</name>
    <name evidence="22" type="ORF">FOZ60_011330</name>
</gene>
<evidence type="ECO:0000256" key="9">
    <source>
        <dbReference type="ARBA" id="ARBA00022763"/>
    </source>
</evidence>
<evidence type="ECO:0000256" key="3">
    <source>
        <dbReference type="ARBA" id="ARBA00004286"/>
    </source>
</evidence>
<dbReference type="FunFam" id="3.40.50.300:FF:000593">
    <property type="entry name" value="DNA repair protein RAD50"/>
    <property type="match status" value="1"/>
</dbReference>
<keyword evidence="7" id="KW-0479">Metal-binding</keyword>
<dbReference type="GO" id="GO:0043047">
    <property type="term" value="F:single-stranded telomeric DNA binding"/>
    <property type="evidence" value="ECO:0007669"/>
    <property type="project" value="TreeGrafter"/>
</dbReference>
<evidence type="ECO:0000256" key="20">
    <source>
        <dbReference type="SAM" id="MobiDB-lite"/>
    </source>
</evidence>
<evidence type="ECO:0000256" key="10">
    <source>
        <dbReference type="ARBA" id="ARBA00022801"/>
    </source>
</evidence>
<keyword evidence="8" id="KW-0547">Nucleotide-binding</keyword>
<accession>A0A7J6NDJ8</accession>
<dbReference type="GO" id="GO:0005524">
    <property type="term" value="F:ATP binding"/>
    <property type="evidence" value="ECO:0007669"/>
    <property type="project" value="UniProtKB-KW"/>
</dbReference>
<dbReference type="Gene3D" id="3.40.50.300">
    <property type="entry name" value="P-loop containing nucleotide triphosphate hydrolases"/>
    <property type="match status" value="2"/>
</dbReference>
<evidence type="ECO:0000259" key="21">
    <source>
        <dbReference type="Pfam" id="PF13476"/>
    </source>
</evidence>
<dbReference type="NCBIfam" id="TIGR00606">
    <property type="entry name" value="rad50"/>
    <property type="match status" value="1"/>
</dbReference>
<keyword evidence="15" id="KW-0234">DNA repair</keyword>
<evidence type="ECO:0000256" key="14">
    <source>
        <dbReference type="ARBA" id="ARBA00023054"/>
    </source>
</evidence>
<dbReference type="SUPFAM" id="SSF52540">
    <property type="entry name" value="P-loop containing nucleoside triphosphate hydrolases"/>
    <property type="match status" value="1"/>
</dbReference>
<dbReference type="GO" id="GO:0051880">
    <property type="term" value="F:G-quadruplex DNA binding"/>
    <property type="evidence" value="ECO:0007669"/>
    <property type="project" value="TreeGrafter"/>
</dbReference>
<dbReference type="GO" id="GO:0070192">
    <property type="term" value="P:chromosome organization involved in meiotic cell cycle"/>
    <property type="evidence" value="ECO:0007669"/>
    <property type="project" value="TreeGrafter"/>
</dbReference>
<evidence type="ECO:0000256" key="5">
    <source>
        <dbReference type="ARBA" id="ARBA00017893"/>
    </source>
</evidence>
<dbReference type="GO" id="GO:0007004">
    <property type="term" value="P:telomere maintenance via telomerase"/>
    <property type="evidence" value="ECO:0007669"/>
    <property type="project" value="TreeGrafter"/>
</dbReference>
<keyword evidence="17" id="KW-0469">Meiosis</keyword>
<evidence type="ECO:0000256" key="15">
    <source>
        <dbReference type="ARBA" id="ARBA00023204"/>
    </source>
</evidence>
<evidence type="ECO:0000256" key="18">
    <source>
        <dbReference type="ARBA" id="ARBA00049360"/>
    </source>
</evidence>
<keyword evidence="6" id="KW-0158">Chromosome</keyword>
<evidence type="ECO:0000256" key="8">
    <source>
        <dbReference type="ARBA" id="ARBA00022741"/>
    </source>
</evidence>
<keyword evidence="10" id="KW-0378">Hydrolase</keyword>
<evidence type="ECO:0000256" key="7">
    <source>
        <dbReference type="ARBA" id="ARBA00022723"/>
    </source>
</evidence>
<keyword evidence="9" id="KW-0227">DNA damage</keyword>
<feature type="coiled-coil region" evidence="19">
    <location>
        <begin position="409"/>
        <end position="515"/>
    </location>
</feature>
<comment type="subcellular location">
    <subcellularLocation>
        <location evidence="3">Chromosome</location>
    </subcellularLocation>
    <subcellularLocation>
        <location evidence="2">Nucleus</location>
    </subcellularLocation>
</comment>
<dbReference type="InterPro" id="IPR004584">
    <property type="entry name" value="Rad50_eukaryotes"/>
</dbReference>
<feature type="domain" description="Rad50/SbcC-type AAA" evidence="21">
    <location>
        <begin position="6"/>
        <end position="237"/>
    </location>
</feature>
<proteinExistence type="inferred from homology"/>
<evidence type="ECO:0000256" key="13">
    <source>
        <dbReference type="ARBA" id="ARBA00022842"/>
    </source>
</evidence>
<dbReference type="GO" id="GO:0006302">
    <property type="term" value="P:double-strand break repair"/>
    <property type="evidence" value="ECO:0007669"/>
    <property type="project" value="InterPro"/>
</dbReference>
<dbReference type="GO" id="GO:0046872">
    <property type="term" value="F:metal ion binding"/>
    <property type="evidence" value="ECO:0007669"/>
    <property type="project" value="UniProtKB-KW"/>
</dbReference>
<evidence type="ECO:0000256" key="1">
    <source>
        <dbReference type="ARBA" id="ARBA00001947"/>
    </source>
</evidence>
<evidence type="ECO:0000256" key="17">
    <source>
        <dbReference type="ARBA" id="ARBA00023254"/>
    </source>
</evidence>
<dbReference type="GO" id="GO:0030870">
    <property type="term" value="C:Mre11 complex"/>
    <property type="evidence" value="ECO:0007669"/>
    <property type="project" value="InterPro"/>
</dbReference>
<dbReference type="GO" id="GO:0003691">
    <property type="term" value="F:double-stranded telomeric DNA binding"/>
    <property type="evidence" value="ECO:0007669"/>
    <property type="project" value="TreeGrafter"/>
</dbReference>
<keyword evidence="11" id="KW-0862">Zinc</keyword>
<dbReference type="GO" id="GO:0000794">
    <property type="term" value="C:condensed nuclear chromosome"/>
    <property type="evidence" value="ECO:0007669"/>
    <property type="project" value="TreeGrafter"/>
</dbReference>
<comment type="similarity">
    <text evidence="4">Belongs to the SMC family. RAD50 subfamily.</text>
</comment>
<protein>
    <recommendedName>
        <fullName evidence="5">DNA repair protein RAD50</fullName>
    </recommendedName>
</protein>
<evidence type="ECO:0000256" key="4">
    <source>
        <dbReference type="ARBA" id="ARBA00009439"/>
    </source>
</evidence>
<name>A0A7J6NDJ8_PEROL</name>
<keyword evidence="16" id="KW-0539">Nucleus</keyword>
<dbReference type="InterPro" id="IPR027417">
    <property type="entry name" value="P-loop_NTPase"/>
</dbReference>
<feature type="coiled-coil region" evidence="19">
    <location>
        <begin position="922"/>
        <end position="949"/>
    </location>
</feature>
<comment type="caution">
    <text evidence="22">The sequence shown here is derived from an EMBL/GenBank/DDBJ whole genome shotgun (WGS) entry which is preliminary data.</text>
</comment>
<evidence type="ECO:0000313" key="22">
    <source>
        <dbReference type="EMBL" id="KAF4681958.1"/>
    </source>
</evidence>
<evidence type="ECO:0000256" key="12">
    <source>
        <dbReference type="ARBA" id="ARBA00022840"/>
    </source>
</evidence>
<evidence type="ECO:0000256" key="2">
    <source>
        <dbReference type="ARBA" id="ARBA00004123"/>
    </source>
</evidence>
<feature type="region of interest" description="Disordered" evidence="20">
    <location>
        <begin position="828"/>
        <end position="863"/>
    </location>
</feature>
<feature type="coiled-coil region" evidence="19">
    <location>
        <begin position="984"/>
        <end position="1074"/>
    </location>
</feature>
<dbReference type="EMBL" id="JABANP010000471">
    <property type="protein sequence ID" value="KAF4681958.1"/>
    <property type="molecule type" value="Genomic_DNA"/>
</dbReference>
<feature type="compositionally biased region" description="Basic and acidic residues" evidence="20">
    <location>
        <begin position="833"/>
        <end position="861"/>
    </location>
</feature>
<evidence type="ECO:0000313" key="23">
    <source>
        <dbReference type="Proteomes" id="UP000541610"/>
    </source>
</evidence>
<dbReference type="PANTHER" id="PTHR18867:SF12">
    <property type="entry name" value="DNA REPAIR PROTEIN RAD50"/>
    <property type="match status" value="1"/>
</dbReference>
<comment type="cofactor">
    <cofactor evidence="1">
        <name>Zn(2+)</name>
        <dbReference type="ChEBI" id="CHEBI:29105"/>
    </cofactor>
</comment>
<reference evidence="22 23" key="1">
    <citation type="submission" date="2020-04" db="EMBL/GenBank/DDBJ databases">
        <title>Perkinsus olseni comparative genomics.</title>
        <authorList>
            <person name="Bogema D.R."/>
        </authorList>
    </citation>
    <scope>NUCLEOTIDE SEQUENCE [LARGE SCALE GENOMIC DNA]</scope>
    <source>
        <strain evidence="22">00978-12</strain>
    </source>
</reference>
<evidence type="ECO:0000256" key="19">
    <source>
        <dbReference type="SAM" id="Coils"/>
    </source>
</evidence>
<sequence>MTTLNKLGIQGIRSFSSERIEVIEFEKPVTLIVGHNGAGKTTVIECLKMATTGVLPPNCDKGHGFVFDPNVAGVPEVKGQVKLMFRSAAGKQVVMSRIFQLTNQRNRAGVLKTTFKQLESLIKVKGENGAPTQTITKKCADMDVIIPQLMGVPKAVLESVIFCHQEDSNWPLSDKAALKKKFDDIFGSARYTKALESIEKCRKDLMAETKDKKHLLEMLGKDYEGARSLKAQLENLSQEEGRLCDEVEHMNTEVDHAEAELREAIAEDAKTRDAQVKLAEKKAIMQRLQDDVTSLENSLPHIFDDSLDVLEATLDNELSEQVMAGLRWVVEDSQRDLEQGMEAAKQRQALTGAMRTDAGEAANAHDLLVMRQQELDAKLLQLKDDGLVDGSTTQDSLLSGLQASMVERAAESRKALKAQRAEEDRLEHELVQILSPCQEQRQLLQNLELKKSNLARIRDNASQMASDARETEREIADVERQLSATNDNSTDSNRLDEIEQAIGRLLRERSDNQREVARVLEAVQKLNKDSGVAAEAEVLSCNVESLRSAMLKIIAENSGLDSINPANAEQTLQRSIDAARSRKDSAGVRHRELMSQKAAASARIEIEREHLEDSEKQLSVYQDRCREFGDVREFYKSAQSALEENQMEYHLIEAGSEVYRTIQARSLKRHKCQLCKRNLSSQAVVDDLNATVEKFLERVPDMLATRSRMIEEAKNEVEAAQALLPDWAALEKLQSEAIPGIKERLREAESSLVQIEMDTDRSSGRLSAAEIELASLSSLQSAAARLASTANQLDAAERALEVARSKLQGLSAAGSNLVDERRKVDAAQQRMAQLDKEEKSLRDEKDQLVEGNSRSRVENEKQKRKLASLRDRLSRLREAEEEGARATEEIRKLDEQAGDCRTRLASFNEALDLCRRERGEVRNSARKVVEGTQQRVREVQQQMESSRQLVNSISALKEKARNSSGIQRKFAEAESAERSAIETVETLRTKRDQCEEELREKERCRAEIVQNIKLKSLQRELSTFGKDVEALQKELGVAHHAGKARRVEELRSVVVELREQKSRLEGKVSQLVGQQQAVSRQLDSSLYKNIDDRHRSALIQHVVSDMATHDLSRYHSALDKALMRYHVSKMMEVNRVIRELWQQVYRGQDIDYIAIRSDTEDGAASVTSATRLRSYNYRVVMTCQGVEVDMRGRCSAGQRVLASLIIRLALAESFCCNCGILALDEPTTNLDSTNIEGLSDALADLIEARRESSNFQLLLITHDEEFVRKLVAGPTHPCDYYYRVAKDNDGFSFIRQCPVGELQ</sequence>
<organism evidence="22 23">
    <name type="scientific">Perkinsus olseni</name>
    <name type="common">Perkinsus atlanticus</name>
    <dbReference type="NCBI Taxonomy" id="32597"/>
    <lineage>
        <taxon>Eukaryota</taxon>
        <taxon>Sar</taxon>
        <taxon>Alveolata</taxon>
        <taxon>Perkinsozoa</taxon>
        <taxon>Perkinsea</taxon>
        <taxon>Perkinsida</taxon>
        <taxon>Perkinsidae</taxon>
        <taxon>Perkinsus</taxon>
    </lineage>
</organism>
<dbReference type="Pfam" id="PF13476">
    <property type="entry name" value="AAA_23"/>
    <property type="match status" value="1"/>
</dbReference>